<organism evidence="1 2">
    <name type="scientific">Candidatus Magasanikbacteria bacterium GW2011_GWA2_42_32</name>
    <dbReference type="NCBI Taxonomy" id="1619039"/>
    <lineage>
        <taxon>Bacteria</taxon>
        <taxon>Candidatus Magasanikiibacteriota</taxon>
    </lineage>
</organism>
<proteinExistence type="predicted"/>
<evidence type="ECO:0000313" key="1">
    <source>
        <dbReference type="EMBL" id="KKS57594.1"/>
    </source>
</evidence>
<dbReference type="EMBL" id="LCDO01000001">
    <property type="protein sequence ID" value="KKS57594.1"/>
    <property type="molecule type" value="Genomic_DNA"/>
</dbReference>
<name>A0A0G1A9G1_9BACT</name>
<sequence length="314" mass="35482">MRPKAFEFLLYRLTLEPIGERDAGPAGGTLRNLEIVRMLHEAASPEHSYTQETSTNRYRWDVRNFKGIIFPSNDREMACFFIARSRTMESGAIVTDTGFRDGETEPDPPLADRAFVVFDLTRHLVAVERRAFVPQSNRWKIAVEDILLQAALQLGYRDTVVLEPQPAQDEILSVFRSFSRLTRLKLSLKLPNPELSNLSRLLFDEMRESRIRDYKQDMHNPAGLSQQEGLIPHASADIAQNGYKKGTVSFEGIRDGRFQKIDAGAEAARGILPLDRDLFVESMRAEEPPGVAETAVDMITAETDRLLPPPGRIQ</sequence>
<evidence type="ECO:0000313" key="2">
    <source>
        <dbReference type="Proteomes" id="UP000034837"/>
    </source>
</evidence>
<dbReference type="Proteomes" id="UP000034837">
    <property type="component" value="Unassembled WGS sequence"/>
</dbReference>
<protein>
    <submittedName>
        <fullName evidence="1">Uncharacterized protein</fullName>
    </submittedName>
</protein>
<comment type="caution">
    <text evidence="1">The sequence shown here is derived from an EMBL/GenBank/DDBJ whole genome shotgun (WGS) entry which is preliminary data.</text>
</comment>
<accession>A0A0G1A9G1</accession>
<dbReference type="Pfam" id="PF15931">
    <property type="entry name" value="DUF4747"/>
    <property type="match status" value="1"/>
</dbReference>
<dbReference type="AlphaFoldDB" id="A0A0G1A9G1"/>
<gene>
    <name evidence="1" type="ORF">UV20_C0001G0234</name>
</gene>
<reference evidence="1 2" key="1">
    <citation type="journal article" date="2015" name="Nature">
        <title>rRNA introns, odd ribosomes, and small enigmatic genomes across a large radiation of phyla.</title>
        <authorList>
            <person name="Brown C.T."/>
            <person name="Hug L.A."/>
            <person name="Thomas B.C."/>
            <person name="Sharon I."/>
            <person name="Castelle C.J."/>
            <person name="Singh A."/>
            <person name="Wilkins M.J."/>
            <person name="Williams K.H."/>
            <person name="Banfield J.F."/>
        </authorList>
    </citation>
    <scope>NUCLEOTIDE SEQUENCE [LARGE SCALE GENOMIC DNA]</scope>
</reference>
<dbReference type="InterPro" id="IPR031832">
    <property type="entry name" value="DUF4747"/>
</dbReference>